<dbReference type="EMBL" id="JAZAVJ010000050">
    <property type="protein sequence ID" value="KAK7418147.1"/>
    <property type="molecule type" value="Genomic_DNA"/>
</dbReference>
<feature type="region of interest" description="Disordered" evidence="1">
    <location>
        <begin position="144"/>
        <end position="165"/>
    </location>
</feature>
<accession>A0ABR1HB39</accession>
<organism evidence="2 3">
    <name type="scientific">Neonectria punicea</name>
    <dbReference type="NCBI Taxonomy" id="979145"/>
    <lineage>
        <taxon>Eukaryota</taxon>
        <taxon>Fungi</taxon>
        <taxon>Dikarya</taxon>
        <taxon>Ascomycota</taxon>
        <taxon>Pezizomycotina</taxon>
        <taxon>Sordariomycetes</taxon>
        <taxon>Hypocreomycetidae</taxon>
        <taxon>Hypocreales</taxon>
        <taxon>Nectriaceae</taxon>
        <taxon>Neonectria</taxon>
    </lineage>
</organism>
<sequence>MANPNRKSIITDIVIPENLLRAPTADFHRRSRQKELAISAAEHGPVRQAIDAHYSQIQRGDVGRTLSIAVTRPEPALVEDGDRKFLSSQSVTTDETASDNEIQVHVPTVVTHIQFADDVSSPNTNLFNSLNTYSMNEEGSGQANIYTEKDPRARNSVHPRWSPTMVSQPLSATCKRTARKVWKYCSTKRKA</sequence>
<evidence type="ECO:0000256" key="1">
    <source>
        <dbReference type="SAM" id="MobiDB-lite"/>
    </source>
</evidence>
<evidence type="ECO:0000313" key="2">
    <source>
        <dbReference type="EMBL" id="KAK7418147.1"/>
    </source>
</evidence>
<gene>
    <name evidence="2" type="ORF">QQX98_004122</name>
</gene>
<reference evidence="2 3" key="1">
    <citation type="journal article" date="2025" name="Microbiol. Resour. Announc.">
        <title>Draft genome sequences for Neonectria magnoliae and Neonectria punicea, canker pathogens of Liriodendron tulipifera and Acer saccharum in West Virginia.</title>
        <authorList>
            <person name="Petronek H.M."/>
            <person name="Kasson M.T."/>
            <person name="Metheny A.M."/>
            <person name="Stauder C.M."/>
            <person name="Lovett B."/>
            <person name="Lynch S.C."/>
            <person name="Garnas J.R."/>
            <person name="Kasson L.R."/>
            <person name="Stajich J.E."/>
        </authorList>
    </citation>
    <scope>NUCLEOTIDE SEQUENCE [LARGE SCALE GENOMIC DNA]</scope>
    <source>
        <strain evidence="2 3">NRRL 64653</strain>
    </source>
</reference>
<keyword evidence="3" id="KW-1185">Reference proteome</keyword>
<dbReference type="Proteomes" id="UP001498476">
    <property type="component" value="Unassembled WGS sequence"/>
</dbReference>
<comment type="caution">
    <text evidence="2">The sequence shown here is derived from an EMBL/GenBank/DDBJ whole genome shotgun (WGS) entry which is preliminary data.</text>
</comment>
<protein>
    <submittedName>
        <fullName evidence="2">Uncharacterized protein</fullName>
    </submittedName>
</protein>
<proteinExistence type="predicted"/>
<name>A0ABR1HB39_9HYPO</name>
<evidence type="ECO:0000313" key="3">
    <source>
        <dbReference type="Proteomes" id="UP001498476"/>
    </source>
</evidence>